<gene>
    <name evidence="2" type="ORF">DBRI00130_LOCUS34424</name>
</gene>
<dbReference type="SUPFAM" id="SSF57997">
    <property type="entry name" value="Tropomyosin"/>
    <property type="match status" value="1"/>
</dbReference>
<proteinExistence type="predicted"/>
<dbReference type="AlphaFoldDB" id="A0A7S4W5W8"/>
<feature type="coiled-coil region" evidence="1">
    <location>
        <begin position="3"/>
        <end position="128"/>
    </location>
</feature>
<reference evidence="2" key="1">
    <citation type="submission" date="2021-01" db="EMBL/GenBank/DDBJ databases">
        <authorList>
            <person name="Corre E."/>
            <person name="Pelletier E."/>
            <person name="Niang G."/>
            <person name="Scheremetjew M."/>
            <person name="Finn R."/>
            <person name="Kale V."/>
            <person name="Holt S."/>
            <person name="Cochrane G."/>
            <person name="Meng A."/>
            <person name="Brown T."/>
            <person name="Cohen L."/>
        </authorList>
    </citation>
    <scope>NUCLEOTIDE SEQUENCE</scope>
    <source>
        <strain evidence="2">GSO104</strain>
    </source>
</reference>
<protein>
    <submittedName>
        <fullName evidence="2">Uncharacterized protein</fullName>
    </submittedName>
</protein>
<dbReference type="EMBL" id="HBNS01044420">
    <property type="protein sequence ID" value="CAE4644170.1"/>
    <property type="molecule type" value="Transcribed_RNA"/>
</dbReference>
<keyword evidence="1" id="KW-0175">Coiled coil</keyword>
<organism evidence="2">
    <name type="scientific">Ditylum brightwellii</name>
    <dbReference type="NCBI Taxonomy" id="49249"/>
    <lineage>
        <taxon>Eukaryota</taxon>
        <taxon>Sar</taxon>
        <taxon>Stramenopiles</taxon>
        <taxon>Ochrophyta</taxon>
        <taxon>Bacillariophyta</taxon>
        <taxon>Mediophyceae</taxon>
        <taxon>Lithodesmiophycidae</taxon>
        <taxon>Lithodesmiales</taxon>
        <taxon>Lithodesmiaceae</taxon>
        <taxon>Ditylum</taxon>
    </lineage>
</organism>
<name>A0A7S4W5W8_9STRA</name>
<dbReference type="Gene3D" id="1.10.287.1490">
    <property type="match status" value="1"/>
</dbReference>
<evidence type="ECO:0000256" key="1">
    <source>
        <dbReference type="SAM" id="Coils"/>
    </source>
</evidence>
<accession>A0A7S4W5W8</accession>
<evidence type="ECO:0000313" key="2">
    <source>
        <dbReference type="EMBL" id="CAE4644170.1"/>
    </source>
</evidence>
<sequence>MMIEQMENKLAGQSNAIKTIEVTYEKLKAKVKGLEARNFTKNKQIKNLQAKNKELDMKVQELETMGKQQMRKCYDIDRDRAVAIAYNKKLQENIIGFETERATKNKEFKNVEAQNQELSKKVESLESELRHPRANLQALVSVARVIPDHLFFSSN</sequence>